<comment type="caution">
    <text evidence="7">The sequence shown here is derived from an EMBL/GenBank/DDBJ whole genome shotgun (WGS) entry which is preliminary data.</text>
</comment>
<dbReference type="PROSITE" id="PS51296">
    <property type="entry name" value="RIESKE"/>
    <property type="match status" value="1"/>
</dbReference>
<evidence type="ECO:0000256" key="2">
    <source>
        <dbReference type="ARBA" id="ARBA00022723"/>
    </source>
</evidence>
<dbReference type="Proteomes" id="UP000265366">
    <property type="component" value="Unassembled WGS sequence"/>
</dbReference>
<dbReference type="PROSITE" id="PS00570">
    <property type="entry name" value="RING_HYDROXYL_ALPHA"/>
    <property type="match status" value="1"/>
</dbReference>
<evidence type="ECO:0000256" key="4">
    <source>
        <dbReference type="ARBA" id="ARBA00023004"/>
    </source>
</evidence>
<evidence type="ECO:0000259" key="6">
    <source>
        <dbReference type="PROSITE" id="PS51296"/>
    </source>
</evidence>
<dbReference type="AlphaFoldDB" id="A0A3A1P132"/>
<dbReference type="InterPro" id="IPR036922">
    <property type="entry name" value="Rieske_2Fe-2S_sf"/>
</dbReference>
<dbReference type="PANTHER" id="PTHR21266">
    <property type="entry name" value="IRON-SULFUR DOMAIN CONTAINING PROTEIN"/>
    <property type="match status" value="1"/>
</dbReference>
<organism evidence="7 8">
    <name type="scientific">Aurantiacibacter xanthus</name>
    <dbReference type="NCBI Taxonomy" id="1784712"/>
    <lineage>
        <taxon>Bacteria</taxon>
        <taxon>Pseudomonadati</taxon>
        <taxon>Pseudomonadota</taxon>
        <taxon>Alphaproteobacteria</taxon>
        <taxon>Sphingomonadales</taxon>
        <taxon>Erythrobacteraceae</taxon>
        <taxon>Aurantiacibacter</taxon>
    </lineage>
</organism>
<keyword evidence="3" id="KW-0560">Oxidoreductase</keyword>
<reference evidence="7 8" key="1">
    <citation type="submission" date="2018-08" db="EMBL/GenBank/DDBJ databases">
        <title>Erythrobacter zhengii sp.nov., a bacterium isolated from deep-sea sediment.</title>
        <authorList>
            <person name="Fang C."/>
            <person name="Wu Y.-H."/>
            <person name="Sun C."/>
            <person name="Wang H."/>
            <person name="Cheng H."/>
            <person name="Meng F.-X."/>
            <person name="Wang C.-S."/>
            <person name="Xu X.-W."/>
        </authorList>
    </citation>
    <scope>NUCLEOTIDE SEQUENCE [LARGE SCALE GENOMIC DNA]</scope>
    <source>
        <strain evidence="7 8">CCTCC AB 2015396</strain>
    </source>
</reference>
<dbReference type="EMBL" id="QXFM01000117">
    <property type="protein sequence ID" value="RIV82636.1"/>
    <property type="molecule type" value="Genomic_DNA"/>
</dbReference>
<dbReference type="SUPFAM" id="SSF55961">
    <property type="entry name" value="Bet v1-like"/>
    <property type="match status" value="1"/>
</dbReference>
<dbReference type="Gene3D" id="3.90.380.10">
    <property type="entry name" value="Naphthalene 1,2-dioxygenase Alpha Subunit, Chain A, domain 1"/>
    <property type="match status" value="1"/>
</dbReference>
<evidence type="ECO:0000313" key="7">
    <source>
        <dbReference type="EMBL" id="RIV82636.1"/>
    </source>
</evidence>
<dbReference type="InterPro" id="IPR050584">
    <property type="entry name" value="Cholesterol_7-desaturase"/>
</dbReference>
<dbReference type="InterPro" id="IPR017941">
    <property type="entry name" value="Rieske_2Fe-2S"/>
</dbReference>
<evidence type="ECO:0000256" key="3">
    <source>
        <dbReference type="ARBA" id="ARBA00023002"/>
    </source>
</evidence>
<dbReference type="GO" id="GO:0005506">
    <property type="term" value="F:iron ion binding"/>
    <property type="evidence" value="ECO:0007669"/>
    <property type="project" value="InterPro"/>
</dbReference>
<name>A0A3A1P132_9SPHN</name>
<proteinExistence type="predicted"/>
<evidence type="ECO:0000256" key="1">
    <source>
        <dbReference type="ARBA" id="ARBA00022714"/>
    </source>
</evidence>
<feature type="domain" description="Rieske" evidence="6">
    <location>
        <begin position="27"/>
        <end position="135"/>
    </location>
</feature>
<keyword evidence="8" id="KW-1185">Reference proteome</keyword>
<keyword evidence="4" id="KW-0408">Iron</keyword>
<dbReference type="InterPro" id="IPR015881">
    <property type="entry name" value="ARHD_Rieske_2Fe_2S"/>
</dbReference>
<dbReference type="GO" id="GO:0051213">
    <property type="term" value="F:dioxygenase activity"/>
    <property type="evidence" value="ECO:0007669"/>
    <property type="project" value="UniProtKB-KW"/>
</dbReference>
<dbReference type="CDD" id="cd08878">
    <property type="entry name" value="RHO_alpha_C_DMO-like"/>
    <property type="match status" value="1"/>
</dbReference>
<sequence length="426" mass="49139">MLTEEQNRLLTEVGPGKPMGELLRRYWHPIGGVSELEDTPTKPVRLMGEDLVLYKDLDGNYGLIDKHCPHRRADMAMGYVENCGLRCSYHGWLFDHKGDCLEQPYEDTANPGGRYRDKVKIKAYPVKAKAGLLWAYLGPAPAPELPDWAPFNWKNGFVQIVLSEVPCNWLQGQENSIDPVHFEWMHANWTVRLRGQEGPYGPKHLKVDFREKDFGYTYNRIREDTDENHPFWEVGRACLWPNGIFTGDHFEFRVPIDDENMLSVGWFFSRVPREQEPFEQKTIPTWHGPVKDPETGHWITSHVMNQDFVAWAGQGRISDRTKENLGLSDKGIAMLRRQFLRDLDVIENGDGDPKGIIRDPARNHNLELPVFDLAAIEKGFTKEEIRKRGLLHHTRFIFQAGQPEYVRKMQEEAMGIDIEAKGYVDG</sequence>
<evidence type="ECO:0000256" key="5">
    <source>
        <dbReference type="ARBA" id="ARBA00023014"/>
    </source>
</evidence>
<dbReference type="Pfam" id="PF00355">
    <property type="entry name" value="Rieske"/>
    <property type="match status" value="1"/>
</dbReference>
<evidence type="ECO:0000313" key="8">
    <source>
        <dbReference type="Proteomes" id="UP000265366"/>
    </source>
</evidence>
<gene>
    <name evidence="7" type="ORF">D2V17_15090</name>
</gene>
<keyword evidence="7" id="KW-0223">Dioxygenase</keyword>
<dbReference type="Gene3D" id="2.102.10.10">
    <property type="entry name" value="Rieske [2Fe-2S] iron-sulphur domain"/>
    <property type="match status" value="1"/>
</dbReference>
<dbReference type="GO" id="GO:0051537">
    <property type="term" value="F:2 iron, 2 sulfur cluster binding"/>
    <property type="evidence" value="ECO:0007669"/>
    <property type="project" value="UniProtKB-KW"/>
</dbReference>
<accession>A0A3A1P132</accession>
<protein>
    <submittedName>
        <fullName evidence="7">Aromatic ring-hydroxylating dioxygenase subunit alpha</fullName>
    </submittedName>
</protein>
<dbReference type="RefSeq" id="WP_119593625.1">
    <property type="nucleotide sequence ID" value="NZ_QXFM01000117.1"/>
</dbReference>
<keyword evidence="1" id="KW-0001">2Fe-2S</keyword>
<dbReference type="OrthoDB" id="7388373at2"/>
<dbReference type="PANTHER" id="PTHR21266:SF59">
    <property type="entry name" value="BLR4922 PROTEIN"/>
    <property type="match status" value="1"/>
</dbReference>
<dbReference type="SUPFAM" id="SSF50022">
    <property type="entry name" value="ISP domain"/>
    <property type="match status" value="1"/>
</dbReference>
<keyword evidence="5" id="KW-0411">Iron-sulfur</keyword>
<keyword evidence="2" id="KW-0479">Metal-binding</keyword>